<accession>A0A7T2YU63</accession>
<dbReference type="AlphaFoldDB" id="A0A7T2YU63"/>
<dbReference type="KEGG" id="dla:I6G47_00720"/>
<dbReference type="InterPro" id="IPR011101">
    <property type="entry name" value="DUF5131"/>
</dbReference>
<name>A0A7T2YU63_9BURK</name>
<gene>
    <name evidence="1" type="ORF">I6G47_00720</name>
</gene>
<sequence length="374" mass="42201">MSENSKIEWTDHTFNPWEGCQKVGPGCDHCYAETRNARFAGGQAVNWGPGAPRRRTSPATWAMPRRWNAQADAFMAQHGRRQRVFCASLADWADNAVPIEWLVDLLELVRTTPHLDWLLLTKRVGIVRQRLQEAHNWVLDNWPAVDAQPLSQWLQDWTEDDNPPSNVWLGATITNQPEADRDIHKLLVVPARRRFLSMEPLLGPVDLTVIDINGDCEIYPLRGTTQCVNQEHEPAPDLPALDWVIVGGESGPGARPMHPDWSSGLRDQCQSAGVPFLFKQWGEWRPISQMSEGEDRALWRSRVIAKPHEDQANLDDIYGRVCSTESTVIHLDGTVHHLLEPNAFPPGAMTMYRVGKKAAGRQLDGRTWDETPAS</sequence>
<dbReference type="Proteomes" id="UP000595064">
    <property type="component" value="Chromosome"/>
</dbReference>
<dbReference type="Pfam" id="PF07505">
    <property type="entry name" value="DUF5131"/>
    <property type="match status" value="1"/>
</dbReference>
<protein>
    <submittedName>
        <fullName evidence="1">Phage Gp37/Gp68 family protein</fullName>
    </submittedName>
</protein>
<proteinExistence type="predicted"/>
<evidence type="ECO:0000313" key="1">
    <source>
        <dbReference type="EMBL" id="QPS81641.1"/>
    </source>
</evidence>
<reference evidence="1 2" key="1">
    <citation type="submission" date="2020-12" db="EMBL/GenBank/DDBJ databases">
        <title>FDA dAtabase for Regulatory Grade micrObial Sequences (FDA-ARGOS): Supporting development and validation of Infectious Disease Dx tests.</title>
        <authorList>
            <person name="Sproer C."/>
            <person name="Gronow S."/>
            <person name="Severitt S."/>
            <person name="Schroder I."/>
            <person name="Tallon L."/>
            <person name="Sadzewicz L."/>
            <person name="Zhao X."/>
            <person name="Boylan J."/>
            <person name="Ott S."/>
            <person name="Bowen H."/>
            <person name="Vavikolanu K."/>
            <person name="Mehta A."/>
            <person name="Aluvathingal J."/>
            <person name="Nadendla S."/>
            <person name="Lowell S."/>
            <person name="Myers T."/>
            <person name="Yan Y."/>
            <person name="Sichtig H."/>
        </authorList>
    </citation>
    <scope>NUCLEOTIDE SEQUENCE [LARGE SCALE GENOMIC DNA]</scope>
    <source>
        <strain evidence="1 2">FDAARGOS_890</strain>
    </source>
</reference>
<dbReference type="EMBL" id="CP065748">
    <property type="protein sequence ID" value="QPS81641.1"/>
    <property type="molecule type" value="Genomic_DNA"/>
</dbReference>
<evidence type="ECO:0000313" key="2">
    <source>
        <dbReference type="Proteomes" id="UP000595064"/>
    </source>
</evidence>
<dbReference type="RefSeq" id="WP_047475177.1">
    <property type="nucleotide sequence ID" value="NZ_CP065748.1"/>
</dbReference>
<keyword evidence="2" id="KW-1185">Reference proteome</keyword>
<organism evidence="1 2">
    <name type="scientific">Delftia lacustris</name>
    <dbReference type="NCBI Taxonomy" id="558537"/>
    <lineage>
        <taxon>Bacteria</taxon>
        <taxon>Pseudomonadati</taxon>
        <taxon>Pseudomonadota</taxon>
        <taxon>Betaproteobacteria</taxon>
        <taxon>Burkholderiales</taxon>
        <taxon>Comamonadaceae</taxon>
        <taxon>Delftia</taxon>
    </lineage>
</organism>